<dbReference type="Gene3D" id="3.10.290.10">
    <property type="entry name" value="RNA-binding S4 domain"/>
    <property type="match status" value="1"/>
</dbReference>
<dbReference type="FunFam" id="1.10.1050.10:FF:000002">
    <property type="entry name" value="30S ribosomal protein S4, chloroplastic"/>
    <property type="match status" value="1"/>
</dbReference>
<evidence type="ECO:0000256" key="8">
    <source>
        <dbReference type="SAM" id="MobiDB-lite"/>
    </source>
</evidence>
<dbReference type="Pfam" id="PF01479">
    <property type="entry name" value="S4"/>
    <property type="match status" value="1"/>
</dbReference>
<evidence type="ECO:0000259" key="10">
    <source>
        <dbReference type="SMART" id="SM01390"/>
    </source>
</evidence>
<dbReference type="GO" id="GO:0015935">
    <property type="term" value="C:small ribosomal subunit"/>
    <property type="evidence" value="ECO:0007669"/>
    <property type="project" value="InterPro"/>
</dbReference>
<reference evidence="11" key="1">
    <citation type="submission" date="2021-09" db="EMBL/GenBank/DDBJ databases">
        <authorList>
            <person name="Maciszewski K."/>
            <person name="Dabbagh N."/>
            <person name="Preisfeld A."/>
            <person name="Karnkowska A."/>
        </authorList>
    </citation>
    <scope>NUCLEOTIDE SEQUENCE</scope>
</reference>
<dbReference type="InterPro" id="IPR018079">
    <property type="entry name" value="Ribosomal_uS4_CS"/>
</dbReference>
<proteinExistence type="inferred from homology"/>
<comment type="subunit">
    <text evidence="6">Part of the 30S ribosomal subunit. Contacts protein S5. The interaction surface between S4 and S5 is involved in control of translational fidelity.</text>
</comment>
<dbReference type="PROSITE" id="PS50889">
    <property type="entry name" value="S4"/>
    <property type="match status" value="1"/>
</dbReference>
<evidence type="ECO:0000259" key="9">
    <source>
        <dbReference type="SMART" id="SM00363"/>
    </source>
</evidence>
<comment type="subcellular location">
    <subcellularLocation>
        <location evidence="6">Plastid</location>
        <location evidence="6">Chloroplast</location>
    </subcellularLocation>
</comment>
<keyword evidence="4 6" id="KW-0689">Ribosomal protein</keyword>
<geneLocation type="chloroplast" evidence="11"/>
<dbReference type="InterPro" id="IPR036986">
    <property type="entry name" value="S4_RNA-bd_sf"/>
</dbReference>
<dbReference type="InterPro" id="IPR001912">
    <property type="entry name" value="Ribosomal_uS4_N"/>
</dbReference>
<comment type="function">
    <text evidence="6">With S5 and S12 plays an important role in translational accuracy.</text>
</comment>
<dbReference type="AlphaFoldDB" id="A0A977PIK9"/>
<evidence type="ECO:0000256" key="7">
    <source>
        <dbReference type="RuleBase" id="RU003699"/>
    </source>
</evidence>
<feature type="domain" description="RNA-binding S4" evidence="9">
    <location>
        <begin position="91"/>
        <end position="155"/>
    </location>
</feature>
<gene>
    <name evidence="6" type="primary">rps4</name>
</gene>
<evidence type="ECO:0000313" key="11">
    <source>
        <dbReference type="EMBL" id="UXD06387.1"/>
    </source>
</evidence>
<keyword evidence="5 6" id="KW-0687">Ribonucleoprotein</keyword>
<feature type="compositionally biased region" description="Polar residues" evidence="8">
    <location>
        <begin position="22"/>
        <end position="32"/>
    </location>
</feature>
<sequence length="203" mass="23144">MSRYRGPRLRITRRLGELTGLTVKTSKKQNPPGQHGGSGIRKSSQYNLQLREKQKLRYNYGITERQLVNYIKKSRKGKGSSGKILLTFLEMRLDTIIFRLGFASTIRVARQLIGHKHICVNGSLVNIPSFLCRPGDIITVKSTKKSKNLIDQNIEARQSLNVPEHLTLNRTLLEGKVNSLVNRASMDLLLNELLIIEYYSRKV</sequence>
<dbReference type="GO" id="GO:0009507">
    <property type="term" value="C:chloroplast"/>
    <property type="evidence" value="ECO:0007669"/>
    <property type="project" value="UniProtKB-SubCell"/>
</dbReference>
<dbReference type="GO" id="GO:0042274">
    <property type="term" value="P:ribosomal small subunit biogenesis"/>
    <property type="evidence" value="ECO:0007669"/>
    <property type="project" value="TreeGrafter"/>
</dbReference>
<dbReference type="InterPro" id="IPR022801">
    <property type="entry name" value="Ribosomal_uS4"/>
</dbReference>
<dbReference type="GO" id="GO:0003735">
    <property type="term" value="F:structural constituent of ribosome"/>
    <property type="evidence" value="ECO:0007669"/>
    <property type="project" value="InterPro"/>
</dbReference>
<dbReference type="GO" id="GO:0019843">
    <property type="term" value="F:rRNA binding"/>
    <property type="evidence" value="ECO:0007669"/>
    <property type="project" value="UniProtKB-UniRule"/>
</dbReference>
<dbReference type="InterPro" id="IPR002942">
    <property type="entry name" value="S4_RNA-bd"/>
</dbReference>
<dbReference type="Gene3D" id="1.10.1050.10">
    <property type="entry name" value="Ribosomal Protein S4 Delta 41, Chain A, domain 1"/>
    <property type="match status" value="1"/>
</dbReference>
<accession>A0A977PIK9</accession>
<evidence type="ECO:0000256" key="2">
    <source>
        <dbReference type="ARBA" id="ARBA00022730"/>
    </source>
</evidence>
<feature type="domain" description="Small ribosomal subunit protein uS4 N-terminal" evidence="10">
    <location>
        <begin position="3"/>
        <end position="90"/>
    </location>
</feature>
<comment type="function">
    <text evidence="6">One of the primary rRNA binding proteins, it binds directly to 16S rRNA where it nucleates assembly of the body of the 30S subunit.</text>
</comment>
<dbReference type="GO" id="GO:0006412">
    <property type="term" value="P:translation"/>
    <property type="evidence" value="ECO:0007669"/>
    <property type="project" value="UniProtKB-UniRule"/>
</dbReference>
<feature type="region of interest" description="Disordered" evidence="8">
    <location>
        <begin position="22"/>
        <end position="44"/>
    </location>
</feature>
<evidence type="ECO:0000256" key="5">
    <source>
        <dbReference type="ARBA" id="ARBA00023274"/>
    </source>
</evidence>
<evidence type="ECO:0000256" key="4">
    <source>
        <dbReference type="ARBA" id="ARBA00022980"/>
    </source>
</evidence>
<dbReference type="EMBL" id="OK136185">
    <property type="protein sequence ID" value="UXD06387.1"/>
    <property type="molecule type" value="Genomic_DNA"/>
</dbReference>
<comment type="similarity">
    <text evidence="1 6 7">Belongs to the universal ribosomal protein uS4 family.</text>
</comment>
<dbReference type="NCBIfam" id="TIGR01017">
    <property type="entry name" value="rpsD_bact"/>
    <property type="match status" value="1"/>
</dbReference>
<dbReference type="HAMAP" id="MF_01306_B">
    <property type="entry name" value="Ribosomal_uS4_B"/>
    <property type="match status" value="1"/>
</dbReference>
<dbReference type="Pfam" id="PF00163">
    <property type="entry name" value="Ribosomal_S4"/>
    <property type="match status" value="1"/>
</dbReference>
<protein>
    <recommendedName>
        <fullName evidence="6">Small ribosomal subunit protein uS4c</fullName>
    </recommendedName>
</protein>
<dbReference type="SMART" id="SM01390">
    <property type="entry name" value="Ribosomal_S4"/>
    <property type="match status" value="1"/>
</dbReference>
<keyword evidence="11" id="KW-0934">Plastid</keyword>
<name>A0A977PIK9_9EUGL</name>
<dbReference type="CDD" id="cd00165">
    <property type="entry name" value="S4"/>
    <property type="match status" value="1"/>
</dbReference>
<reference evidence="11" key="2">
    <citation type="journal article" date="2022" name="Mol. Phylogenet. Evol.">
        <title>Maturyoshka: A maturase inside a maturase, and other peculiarities of the novel chloroplast genomes of marine euglenophytes.</title>
        <authorList>
            <person name="Maciszewski K."/>
            <person name="Dabbagh N."/>
            <person name="Preisfeld A."/>
            <person name="Karnkowska A."/>
        </authorList>
    </citation>
    <scope>NUCLEOTIDE SEQUENCE</scope>
</reference>
<dbReference type="SUPFAM" id="SSF55174">
    <property type="entry name" value="Alpha-L RNA-binding motif"/>
    <property type="match status" value="1"/>
</dbReference>
<evidence type="ECO:0000256" key="3">
    <source>
        <dbReference type="ARBA" id="ARBA00022884"/>
    </source>
</evidence>
<dbReference type="FunFam" id="3.10.290.10:FF:000001">
    <property type="entry name" value="30S ribosomal protein S4"/>
    <property type="match status" value="1"/>
</dbReference>
<dbReference type="InterPro" id="IPR005709">
    <property type="entry name" value="Ribosomal_uS4_bac-type"/>
</dbReference>
<keyword evidence="11" id="KW-0150">Chloroplast</keyword>
<evidence type="ECO:0000256" key="6">
    <source>
        <dbReference type="HAMAP-Rule" id="MF_01306"/>
    </source>
</evidence>
<dbReference type="NCBIfam" id="NF003717">
    <property type="entry name" value="PRK05327.1"/>
    <property type="match status" value="1"/>
</dbReference>
<evidence type="ECO:0000256" key="1">
    <source>
        <dbReference type="ARBA" id="ARBA00007465"/>
    </source>
</evidence>
<keyword evidence="3 6" id="KW-0694">RNA-binding</keyword>
<dbReference type="SMART" id="SM00363">
    <property type="entry name" value="S4"/>
    <property type="match status" value="1"/>
</dbReference>
<dbReference type="PANTHER" id="PTHR11831:SF4">
    <property type="entry name" value="SMALL RIBOSOMAL SUBUNIT PROTEIN US4M"/>
    <property type="match status" value="1"/>
</dbReference>
<dbReference type="PANTHER" id="PTHR11831">
    <property type="entry name" value="30S 40S RIBOSOMAL PROTEIN"/>
    <property type="match status" value="1"/>
</dbReference>
<dbReference type="PROSITE" id="PS00632">
    <property type="entry name" value="RIBOSOMAL_S4"/>
    <property type="match status" value="1"/>
</dbReference>
<keyword evidence="2 6" id="KW-0699">rRNA-binding</keyword>
<organism evidence="11">
    <name type="scientific">Eutreptiella sp. CCMP389</name>
    <dbReference type="NCBI Taxonomy" id="96781"/>
    <lineage>
        <taxon>Eukaryota</taxon>
        <taxon>Discoba</taxon>
        <taxon>Euglenozoa</taxon>
        <taxon>Euglenida</taxon>
        <taxon>Spirocuta</taxon>
        <taxon>Euglenophyceae</taxon>
        <taxon>Eutreptiales</taxon>
        <taxon>Eutreptiaceae</taxon>
        <taxon>Eutreptiella</taxon>
    </lineage>
</organism>